<feature type="domain" description="OmpA-like" evidence="3">
    <location>
        <begin position="565"/>
        <end position="687"/>
    </location>
</feature>
<name>A0A1I2AZG0_9BACT</name>
<dbReference type="PANTHER" id="PTHR30329">
    <property type="entry name" value="STATOR ELEMENT OF FLAGELLAR MOTOR COMPLEX"/>
    <property type="match status" value="1"/>
</dbReference>
<reference evidence="4 5" key="1">
    <citation type="submission" date="2016-10" db="EMBL/GenBank/DDBJ databases">
        <authorList>
            <person name="de Groot N.N."/>
        </authorList>
    </citation>
    <scope>NUCLEOTIDE SEQUENCE [LARGE SCALE GENOMIC DNA]</scope>
    <source>
        <strain evidence="4 5">DSM 19012</strain>
    </source>
</reference>
<dbReference type="SUPFAM" id="SSF48452">
    <property type="entry name" value="TPR-like"/>
    <property type="match status" value="1"/>
</dbReference>
<dbReference type="Proteomes" id="UP000181976">
    <property type="component" value="Unassembled WGS sequence"/>
</dbReference>
<dbReference type="EMBL" id="FONA01000012">
    <property type="protein sequence ID" value="SFE49149.1"/>
    <property type="molecule type" value="Genomic_DNA"/>
</dbReference>
<feature type="compositionally biased region" description="Pro residues" evidence="2">
    <location>
        <begin position="452"/>
        <end position="462"/>
    </location>
</feature>
<sequence>MVMGQSRTIRRGNKYFENEEYYKALQYYNQAKNAGEELSVDVQRKIAHCYYYLNDIERAFVAFEELKGNLLPEDLVNYALSAHKNGFYQRAIDLYRKTKQYKVGNQSQINKLMEACVWALENDEFNPNYYVNPSTLLTFGQSFGIQYYKNGVVYSSSSGDKDGNRKVDRYGKEFLNLYYSELDENGRIGEKRLFDENMVFDYHVGAISFTSDQKTMYYTRSVRIPGGQSRIKIFSVEFDGEHWVNEKVLPINSNDYDCAYPAVTPDDRYLVFASNMKGGYGGTDLYIAERYEDGRFGQPKNLGPQINTFGDERFPFVSKDYVLYYSSDGMKGFGGLDIFKAEKTGEAKWSNPQNMMKPFNSNKDDFGYVIDPNNPDRGFLSSNRISSGEDVIFYVEPRNLDNENQNASDEEMLPMGGLLYDENGLVEVEEMPMGGLDVPESTPEAVSEPVPETDPQPEPVTEPVPDLSAFPDAFATKILSTFNGDAIENASVIVKDYNSGQTVVEGMTDQNGRVHLLLPDKYRKEGQAFEISISKEHEYKSKNMIVDIMELEQISNNGISLTPVFDDVVLDDIGTMVIPYIGENITDEGLKVLDKLAAYLLNNPNVVVKLNSHTEARGNKYNNLLISQKVAEKAKEYLMDHGVGDVNVIPRGYGERYLVNKCFRGKVCSDSEHLKNRRIEVVVWKMLGKN</sequence>
<feature type="region of interest" description="Disordered" evidence="2">
    <location>
        <begin position="438"/>
        <end position="462"/>
    </location>
</feature>
<dbReference type="InterPro" id="IPR050330">
    <property type="entry name" value="Bact_OuterMem_StrucFunc"/>
</dbReference>
<organism evidence="4 5">
    <name type="scientific">Thermophagus xiamenensis</name>
    <dbReference type="NCBI Taxonomy" id="385682"/>
    <lineage>
        <taxon>Bacteria</taxon>
        <taxon>Pseudomonadati</taxon>
        <taxon>Bacteroidota</taxon>
        <taxon>Bacteroidia</taxon>
        <taxon>Marinilabiliales</taxon>
        <taxon>Marinilabiliaceae</taxon>
        <taxon>Thermophagus</taxon>
    </lineage>
</organism>
<proteinExistence type="predicted"/>
<accession>A0A1I2AZG0</accession>
<keyword evidence="5" id="KW-1185">Reference proteome</keyword>
<dbReference type="STRING" id="385682.SAMN05444380_11246"/>
<evidence type="ECO:0000256" key="1">
    <source>
        <dbReference type="PROSITE-ProRule" id="PRU00473"/>
    </source>
</evidence>
<dbReference type="Gene3D" id="1.25.40.10">
    <property type="entry name" value="Tetratricopeptide repeat domain"/>
    <property type="match status" value="1"/>
</dbReference>
<gene>
    <name evidence="4" type="ORF">SAMN05444380_11246</name>
</gene>
<dbReference type="CDD" id="cd07185">
    <property type="entry name" value="OmpA_C-like"/>
    <property type="match status" value="1"/>
</dbReference>
<protein>
    <submittedName>
        <fullName evidence="4">WD40-like Beta Propeller Repeat</fullName>
    </submittedName>
</protein>
<dbReference type="Pfam" id="PF00691">
    <property type="entry name" value="OmpA"/>
    <property type="match status" value="1"/>
</dbReference>
<evidence type="ECO:0000313" key="5">
    <source>
        <dbReference type="Proteomes" id="UP000181976"/>
    </source>
</evidence>
<dbReference type="Gene3D" id="2.120.10.30">
    <property type="entry name" value="TolB, C-terminal domain"/>
    <property type="match status" value="1"/>
</dbReference>
<dbReference type="Gene3D" id="3.30.1330.60">
    <property type="entry name" value="OmpA-like domain"/>
    <property type="match status" value="1"/>
</dbReference>
<dbReference type="SUPFAM" id="SSF103088">
    <property type="entry name" value="OmpA-like"/>
    <property type="match status" value="1"/>
</dbReference>
<dbReference type="eggNOG" id="COG2885">
    <property type="taxonomic scope" value="Bacteria"/>
</dbReference>
<dbReference type="PANTHER" id="PTHR30329:SF21">
    <property type="entry name" value="LIPOPROTEIN YIAD-RELATED"/>
    <property type="match status" value="1"/>
</dbReference>
<evidence type="ECO:0000259" key="3">
    <source>
        <dbReference type="PROSITE" id="PS51123"/>
    </source>
</evidence>
<dbReference type="InterPro" id="IPR036737">
    <property type="entry name" value="OmpA-like_sf"/>
</dbReference>
<dbReference type="Pfam" id="PF07676">
    <property type="entry name" value="PD40"/>
    <property type="match status" value="2"/>
</dbReference>
<keyword evidence="1" id="KW-0472">Membrane</keyword>
<dbReference type="GO" id="GO:0016020">
    <property type="term" value="C:membrane"/>
    <property type="evidence" value="ECO:0007669"/>
    <property type="project" value="UniProtKB-UniRule"/>
</dbReference>
<dbReference type="InterPro" id="IPR006665">
    <property type="entry name" value="OmpA-like"/>
</dbReference>
<dbReference type="InterPro" id="IPR011990">
    <property type="entry name" value="TPR-like_helical_dom_sf"/>
</dbReference>
<dbReference type="AlphaFoldDB" id="A0A1I2AZG0"/>
<evidence type="ECO:0000313" key="4">
    <source>
        <dbReference type="EMBL" id="SFE49149.1"/>
    </source>
</evidence>
<dbReference type="PROSITE" id="PS51123">
    <property type="entry name" value="OMPA_2"/>
    <property type="match status" value="1"/>
</dbReference>
<dbReference type="SUPFAM" id="SSF82171">
    <property type="entry name" value="DPP6 N-terminal domain-like"/>
    <property type="match status" value="1"/>
</dbReference>
<dbReference type="InterPro" id="IPR011659">
    <property type="entry name" value="WD40"/>
</dbReference>
<evidence type="ECO:0000256" key="2">
    <source>
        <dbReference type="SAM" id="MobiDB-lite"/>
    </source>
</evidence>
<dbReference type="InterPro" id="IPR011042">
    <property type="entry name" value="6-blade_b-propeller_TolB-like"/>
</dbReference>
<dbReference type="InParanoid" id="A0A1I2AZG0"/>